<comment type="function">
    <text evidence="1 12">Converts 2,5-diamino-6-(ribosylamino)-4(3h)-pyrimidinone 5'-phosphate into 5-amino-6-(ribosylamino)-2,4(1h,3h)-pyrimidinedione 5'-phosphate.</text>
</comment>
<comment type="similarity">
    <text evidence="4 12">In the N-terminal section; belongs to the cytidine and deoxycytidylate deaminase family.</text>
</comment>
<dbReference type="Gene3D" id="3.40.140.10">
    <property type="entry name" value="Cytidine Deaminase, domain 2"/>
    <property type="match status" value="1"/>
</dbReference>
<sequence>MMNNSNVSFNDSDNQFMAQAIKLAQKGHYTTSPNPRVGCVIVNHGEIVGQGFHQKAGEGHAEVHALKQAGDKAHGATAYVTLEPCSHYGRTPPCALGLINAQVSRVVIAMVDPNPQVSGNGIQMLEEAGIAVQTGLLSSQAHQLNPGFIHLMKHKMPYVRCKLASTLDGKTAMKSGESKWITGELAREDVQRYRAQSCVVISSAQSIIQDNAKMNVRWQQLGELKNSYDKDSVRQPVRVVLDSRGRLEPSIDFFKQSSKVIIIGTGLENNHQWPHFVEHIIVNGEPGQIDLEEVLRQLGRRGYNDVLIESGAHLAGAFIEKNLVNELVLYQAPKLIGGDGKNLIEMPSVTKLADAKQLSIEAMTMVGDDIKLVATLSEK</sequence>
<evidence type="ECO:0000256" key="2">
    <source>
        <dbReference type="ARBA" id="ARBA00004882"/>
    </source>
</evidence>
<dbReference type="NCBIfam" id="TIGR00227">
    <property type="entry name" value="ribD_Cterm"/>
    <property type="match status" value="1"/>
</dbReference>
<accession>A0ABQ6H2Z2</accession>
<dbReference type="RefSeq" id="WP_284207923.1">
    <property type="nucleotide sequence ID" value="NZ_BSSU01000009.1"/>
</dbReference>
<dbReference type="EC" id="1.1.1.193" evidence="12"/>
<organism evidence="14 15">
    <name type="scientific">Thalassotalea eurytherma</name>
    <dbReference type="NCBI Taxonomy" id="1144278"/>
    <lineage>
        <taxon>Bacteria</taxon>
        <taxon>Pseudomonadati</taxon>
        <taxon>Pseudomonadota</taxon>
        <taxon>Gammaproteobacteria</taxon>
        <taxon>Alteromonadales</taxon>
        <taxon>Colwelliaceae</taxon>
        <taxon>Thalassotalea</taxon>
    </lineage>
</organism>
<evidence type="ECO:0000256" key="11">
    <source>
        <dbReference type="ARBA" id="ARBA00023268"/>
    </source>
</evidence>
<protein>
    <recommendedName>
        <fullName evidence="12">Riboflavin biosynthesis protein RibD</fullName>
    </recommendedName>
    <domain>
        <recommendedName>
            <fullName evidence="12">Diaminohydroxyphosphoribosylaminopyrimidine deaminase</fullName>
            <shortName evidence="12">DRAP deaminase</shortName>
            <ecNumber evidence="12">3.5.4.26</ecNumber>
        </recommendedName>
        <alternativeName>
            <fullName evidence="12">Riboflavin-specific deaminase</fullName>
        </alternativeName>
    </domain>
    <domain>
        <recommendedName>
            <fullName evidence="12">5-amino-6-(5-phosphoribosylamino)uracil reductase</fullName>
            <ecNumber evidence="12">1.1.1.193</ecNumber>
        </recommendedName>
        <alternativeName>
            <fullName evidence="12">HTP reductase</fullName>
        </alternativeName>
    </domain>
</protein>
<dbReference type="CDD" id="cd01284">
    <property type="entry name" value="Riboflavin_deaminase-reductase"/>
    <property type="match status" value="1"/>
</dbReference>
<dbReference type="Gene3D" id="3.40.430.10">
    <property type="entry name" value="Dihydrofolate Reductase, subunit A"/>
    <property type="match status" value="1"/>
</dbReference>
<keyword evidence="11" id="KW-0511">Multifunctional enzyme</keyword>
<dbReference type="Proteomes" id="UP001157133">
    <property type="component" value="Unassembled WGS sequence"/>
</dbReference>
<dbReference type="InterPro" id="IPR004794">
    <property type="entry name" value="Eubact_RibD"/>
</dbReference>
<dbReference type="InterPro" id="IPR016193">
    <property type="entry name" value="Cytidine_deaminase-like"/>
</dbReference>
<dbReference type="Pfam" id="PF00383">
    <property type="entry name" value="dCMP_cyt_deam_1"/>
    <property type="match status" value="1"/>
</dbReference>
<gene>
    <name evidence="14" type="primary">ribD</name>
    <name evidence="14" type="ORF">theurythT_20080</name>
</gene>
<keyword evidence="8 12" id="KW-0862">Zinc</keyword>
<evidence type="ECO:0000256" key="4">
    <source>
        <dbReference type="ARBA" id="ARBA00005259"/>
    </source>
</evidence>
<name>A0ABQ6H2Z2_9GAMM</name>
<dbReference type="EMBL" id="BSSU01000009">
    <property type="protein sequence ID" value="GLX82556.1"/>
    <property type="molecule type" value="Genomic_DNA"/>
</dbReference>
<evidence type="ECO:0000256" key="9">
    <source>
        <dbReference type="ARBA" id="ARBA00022857"/>
    </source>
</evidence>
<keyword evidence="9 12" id="KW-0521">NADP</keyword>
<proteinExistence type="inferred from homology"/>
<evidence type="ECO:0000256" key="7">
    <source>
        <dbReference type="ARBA" id="ARBA00022723"/>
    </source>
</evidence>
<dbReference type="InterPro" id="IPR002125">
    <property type="entry name" value="CMP_dCMP_dom"/>
</dbReference>
<dbReference type="InterPro" id="IPR011549">
    <property type="entry name" value="RibD_C"/>
</dbReference>
<dbReference type="PROSITE" id="PS51747">
    <property type="entry name" value="CYT_DCMP_DEAMINASES_2"/>
    <property type="match status" value="1"/>
</dbReference>
<evidence type="ECO:0000256" key="10">
    <source>
        <dbReference type="ARBA" id="ARBA00023002"/>
    </source>
</evidence>
<keyword evidence="10 12" id="KW-0560">Oxidoreductase</keyword>
<comment type="similarity">
    <text evidence="5 12">In the C-terminal section; belongs to the HTP reductase family.</text>
</comment>
<keyword evidence="6 12" id="KW-0686">Riboflavin biosynthesis</keyword>
<keyword evidence="7 12" id="KW-0479">Metal-binding</keyword>
<evidence type="ECO:0000313" key="14">
    <source>
        <dbReference type="EMBL" id="GLX82556.1"/>
    </source>
</evidence>
<comment type="catalytic activity">
    <reaction evidence="12">
        <text>5-amino-6-(5-phospho-D-ribitylamino)uracil + NADP(+) = 5-amino-6-(5-phospho-D-ribosylamino)uracil + NADPH + H(+)</text>
        <dbReference type="Rhea" id="RHEA:17845"/>
        <dbReference type="ChEBI" id="CHEBI:15378"/>
        <dbReference type="ChEBI" id="CHEBI:57783"/>
        <dbReference type="ChEBI" id="CHEBI:58349"/>
        <dbReference type="ChEBI" id="CHEBI:58421"/>
        <dbReference type="ChEBI" id="CHEBI:58453"/>
        <dbReference type="EC" id="1.1.1.193"/>
    </reaction>
</comment>
<dbReference type="PROSITE" id="PS00903">
    <property type="entry name" value="CYT_DCMP_DEAMINASES_1"/>
    <property type="match status" value="1"/>
</dbReference>
<evidence type="ECO:0000313" key="15">
    <source>
        <dbReference type="Proteomes" id="UP001157133"/>
    </source>
</evidence>
<reference evidence="14 15" key="1">
    <citation type="submission" date="2023-03" db="EMBL/GenBank/DDBJ databases">
        <title>Draft genome sequence of Thalassotalea eurytherma JCM 18482T.</title>
        <authorList>
            <person name="Sawabe T."/>
        </authorList>
    </citation>
    <scope>NUCLEOTIDE SEQUENCE [LARGE SCALE GENOMIC DNA]</scope>
    <source>
        <strain evidence="14 15">JCM 18482</strain>
    </source>
</reference>
<evidence type="ECO:0000256" key="1">
    <source>
        <dbReference type="ARBA" id="ARBA00002151"/>
    </source>
</evidence>
<evidence type="ECO:0000256" key="8">
    <source>
        <dbReference type="ARBA" id="ARBA00022833"/>
    </source>
</evidence>
<evidence type="ECO:0000256" key="6">
    <source>
        <dbReference type="ARBA" id="ARBA00022619"/>
    </source>
</evidence>
<dbReference type="NCBIfam" id="TIGR00326">
    <property type="entry name" value="eubact_ribD"/>
    <property type="match status" value="1"/>
</dbReference>
<dbReference type="PANTHER" id="PTHR38011">
    <property type="entry name" value="DIHYDROFOLATE REDUCTASE FAMILY PROTEIN (AFU_ORTHOLOGUE AFUA_8G06820)"/>
    <property type="match status" value="1"/>
</dbReference>
<dbReference type="Pfam" id="PF01872">
    <property type="entry name" value="RibD_C"/>
    <property type="match status" value="1"/>
</dbReference>
<comment type="pathway">
    <text evidence="3 12">Cofactor biosynthesis; riboflavin biosynthesis; 5-amino-6-(D-ribitylamino)uracil from GTP: step 3/4.</text>
</comment>
<comment type="caution">
    <text evidence="14">The sequence shown here is derived from an EMBL/GenBank/DDBJ whole genome shotgun (WGS) entry which is preliminary data.</text>
</comment>
<dbReference type="InterPro" id="IPR024072">
    <property type="entry name" value="DHFR-like_dom_sf"/>
</dbReference>
<dbReference type="PANTHER" id="PTHR38011:SF7">
    <property type="entry name" value="2,5-DIAMINO-6-RIBOSYLAMINO-4(3H)-PYRIMIDINONE 5'-PHOSPHATE REDUCTASE"/>
    <property type="match status" value="1"/>
</dbReference>
<dbReference type="SUPFAM" id="SSF53927">
    <property type="entry name" value="Cytidine deaminase-like"/>
    <property type="match status" value="1"/>
</dbReference>
<keyword evidence="15" id="KW-1185">Reference proteome</keyword>
<dbReference type="PIRSF" id="PIRSF006769">
    <property type="entry name" value="RibD"/>
    <property type="match status" value="1"/>
</dbReference>
<dbReference type="InterPro" id="IPR050765">
    <property type="entry name" value="Riboflavin_Biosynth_HTPR"/>
</dbReference>
<comment type="pathway">
    <text evidence="2 12">Cofactor biosynthesis; riboflavin biosynthesis; 5-amino-6-(D-ribitylamino)uracil from GTP: step 2/4.</text>
</comment>
<dbReference type="SUPFAM" id="SSF53597">
    <property type="entry name" value="Dihydrofolate reductase-like"/>
    <property type="match status" value="1"/>
</dbReference>
<dbReference type="InterPro" id="IPR016192">
    <property type="entry name" value="APOBEC/CMP_deaminase_Zn-bd"/>
</dbReference>
<evidence type="ECO:0000259" key="13">
    <source>
        <dbReference type="PROSITE" id="PS51747"/>
    </source>
</evidence>
<feature type="domain" description="CMP/dCMP-type deaminase" evidence="13">
    <location>
        <begin position="11"/>
        <end position="132"/>
    </location>
</feature>
<evidence type="ECO:0000256" key="12">
    <source>
        <dbReference type="PIRNR" id="PIRNR006769"/>
    </source>
</evidence>
<dbReference type="InterPro" id="IPR002734">
    <property type="entry name" value="RibDG_C"/>
</dbReference>
<keyword evidence="12" id="KW-0378">Hydrolase</keyword>
<evidence type="ECO:0000256" key="5">
    <source>
        <dbReference type="ARBA" id="ARBA00007417"/>
    </source>
</evidence>
<dbReference type="EC" id="3.5.4.26" evidence="12"/>
<evidence type="ECO:0000256" key="3">
    <source>
        <dbReference type="ARBA" id="ARBA00004910"/>
    </source>
</evidence>
<comment type="catalytic activity">
    <reaction evidence="12">
        <text>2,5-diamino-6-hydroxy-4-(5-phosphoribosylamino)-pyrimidine + H2O + H(+) = 5-amino-6-(5-phospho-D-ribosylamino)uracil + NH4(+)</text>
        <dbReference type="Rhea" id="RHEA:21868"/>
        <dbReference type="ChEBI" id="CHEBI:15377"/>
        <dbReference type="ChEBI" id="CHEBI:15378"/>
        <dbReference type="ChEBI" id="CHEBI:28938"/>
        <dbReference type="ChEBI" id="CHEBI:58453"/>
        <dbReference type="ChEBI" id="CHEBI:58614"/>
        <dbReference type="EC" id="3.5.4.26"/>
    </reaction>
</comment>
<comment type="cofactor">
    <cofactor evidence="12">
        <name>Zn(2+)</name>
        <dbReference type="ChEBI" id="CHEBI:29105"/>
    </cofactor>
    <text evidence="12">Binds 1 zinc ion.</text>
</comment>